<dbReference type="Proteomes" id="UP000790709">
    <property type="component" value="Unassembled WGS sequence"/>
</dbReference>
<organism evidence="1 2">
    <name type="scientific">Leucogyrophana mollusca</name>
    <dbReference type="NCBI Taxonomy" id="85980"/>
    <lineage>
        <taxon>Eukaryota</taxon>
        <taxon>Fungi</taxon>
        <taxon>Dikarya</taxon>
        <taxon>Basidiomycota</taxon>
        <taxon>Agaricomycotina</taxon>
        <taxon>Agaricomycetes</taxon>
        <taxon>Agaricomycetidae</taxon>
        <taxon>Boletales</taxon>
        <taxon>Boletales incertae sedis</taxon>
        <taxon>Leucogyrophana</taxon>
    </lineage>
</organism>
<dbReference type="EMBL" id="MU266405">
    <property type="protein sequence ID" value="KAH7925282.1"/>
    <property type="molecule type" value="Genomic_DNA"/>
</dbReference>
<sequence>MIASGHIPRVHRLLGQAIKDGAGITAIVAKLEDSLTRTHQARRSYQARGYDEEDFNISLLVLRLGGRKLLYALSRYIAIPSIRALQRARISTRIMPSFGTPKLDDILFNIRSVLLPRAAHLDEASPFHSGMSIMWDEVNEEDVACYFPHADCVGGLCREHSDSVNLRLSTFDSAVAIARGLAEGTVHYGKEASVIAVGSFGKALRGAFPIVVSPTCKRETPSESAELLTKVISGWQEAGEKYFGPIWSFASDGDAGRRAMVYQLFMKHDIDVKHKLYKYLGGLRGLNLCVGDHDITGDFDWKHEIKRKCNIMKGSCSI</sequence>
<reference evidence="1" key="1">
    <citation type="journal article" date="2021" name="New Phytol.">
        <title>Evolutionary innovations through gain and loss of genes in the ectomycorrhizal Boletales.</title>
        <authorList>
            <person name="Wu G."/>
            <person name="Miyauchi S."/>
            <person name="Morin E."/>
            <person name="Kuo A."/>
            <person name="Drula E."/>
            <person name="Varga T."/>
            <person name="Kohler A."/>
            <person name="Feng B."/>
            <person name="Cao Y."/>
            <person name="Lipzen A."/>
            <person name="Daum C."/>
            <person name="Hundley H."/>
            <person name="Pangilinan J."/>
            <person name="Johnson J."/>
            <person name="Barry K."/>
            <person name="LaButti K."/>
            <person name="Ng V."/>
            <person name="Ahrendt S."/>
            <person name="Min B."/>
            <person name="Choi I.G."/>
            <person name="Park H."/>
            <person name="Plett J.M."/>
            <person name="Magnuson J."/>
            <person name="Spatafora J.W."/>
            <person name="Nagy L.G."/>
            <person name="Henrissat B."/>
            <person name="Grigoriev I.V."/>
            <person name="Yang Z.L."/>
            <person name="Xu J."/>
            <person name="Martin F.M."/>
        </authorList>
    </citation>
    <scope>NUCLEOTIDE SEQUENCE</scope>
    <source>
        <strain evidence="1">KUC20120723A-06</strain>
    </source>
</reference>
<name>A0ACB8BHV0_9AGAM</name>
<evidence type="ECO:0000313" key="1">
    <source>
        <dbReference type="EMBL" id="KAH7925282.1"/>
    </source>
</evidence>
<proteinExistence type="predicted"/>
<evidence type="ECO:0000313" key="2">
    <source>
        <dbReference type="Proteomes" id="UP000790709"/>
    </source>
</evidence>
<comment type="caution">
    <text evidence="1">The sequence shown here is derived from an EMBL/GenBank/DDBJ whole genome shotgun (WGS) entry which is preliminary data.</text>
</comment>
<gene>
    <name evidence="1" type="ORF">BV22DRAFT_1011518</name>
</gene>
<protein>
    <submittedName>
        <fullName evidence="1">Uncharacterized protein</fullName>
    </submittedName>
</protein>
<accession>A0ACB8BHV0</accession>
<keyword evidence="2" id="KW-1185">Reference proteome</keyword>